<reference evidence="1" key="1">
    <citation type="submission" date="2020-03" db="EMBL/GenBank/DDBJ databases">
        <authorList>
            <person name="Weist P."/>
        </authorList>
    </citation>
    <scope>NUCLEOTIDE SEQUENCE</scope>
</reference>
<evidence type="ECO:0000313" key="1">
    <source>
        <dbReference type="EMBL" id="CAB1440388.1"/>
    </source>
</evidence>
<name>A0A9N7UVW0_PLEPL</name>
<sequence>MSLSSGAQSGAPGGASGALRPGSELTLADAGCPDGTGLVFVSPSVHLAAATLHCQRLYIPRSRLLSGRAALARAVNDHRHIFTLHKVLRRVRPHIARPGIPDVERGTVLCLPRCVPVHCDANRPLCL</sequence>
<dbReference type="EMBL" id="CADEAL010002446">
    <property type="protein sequence ID" value="CAB1440388.1"/>
    <property type="molecule type" value="Genomic_DNA"/>
</dbReference>
<protein>
    <submittedName>
        <fullName evidence="1">Uncharacterized protein</fullName>
    </submittedName>
</protein>
<proteinExistence type="predicted"/>
<accession>A0A9N7UVW0</accession>
<comment type="caution">
    <text evidence="1">The sequence shown here is derived from an EMBL/GenBank/DDBJ whole genome shotgun (WGS) entry which is preliminary data.</text>
</comment>
<gene>
    <name evidence="1" type="ORF">PLEPLA_LOCUS28154</name>
</gene>
<dbReference type="AlphaFoldDB" id="A0A9N7UVW0"/>
<keyword evidence="2" id="KW-1185">Reference proteome</keyword>
<organism evidence="1 2">
    <name type="scientific">Pleuronectes platessa</name>
    <name type="common">European plaice</name>
    <dbReference type="NCBI Taxonomy" id="8262"/>
    <lineage>
        <taxon>Eukaryota</taxon>
        <taxon>Metazoa</taxon>
        <taxon>Chordata</taxon>
        <taxon>Craniata</taxon>
        <taxon>Vertebrata</taxon>
        <taxon>Euteleostomi</taxon>
        <taxon>Actinopterygii</taxon>
        <taxon>Neopterygii</taxon>
        <taxon>Teleostei</taxon>
        <taxon>Neoteleostei</taxon>
        <taxon>Acanthomorphata</taxon>
        <taxon>Carangaria</taxon>
        <taxon>Pleuronectiformes</taxon>
        <taxon>Pleuronectoidei</taxon>
        <taxon>Pleuronectidae</taxon>
        <taxon>Pleuronectes</taxon>
    </lineage>
</organism>
<dbReference type="Proteomes" id="UP001153269">
    <property type="component" value="Unassembled WGS sequence"/>
</dbReference>
<evidence type="ECO:0000313" key="2">
    <source>
        <dbReference type="Proteomes" id="UP001153269"/>
    </source>
</evidence>